<dbReference type="RefSeq" id="WP_193638665.1">
    <property type="nucleotide sequence ID" value="NZ_JADCSA010000011.1"/>
</dbReference>
<keyword evidence="3" id="KW-1185">Reference proteome</keyword>
<dbReference type="SUPFAM" id="SSF50475">
    <property type="entry name" value="FMN-binding split barrel"/>
    <property type="match status" value="1"/>
</dbReference>
<dbReference type="Pfam" id="PF01243">
    <property type="entry name" value="PNPOx_N"/>
    <property type="match status" value="1"/>
</dbReference>
<protein>
    <submittedName>
        <fullName evidence="2">Pyridoxamine 5'-phosphate oxidase family protein</fullName>
    </submittedName>
</protein>
<dbReference type="InterPro" id="IPR011576">
    <property type="entry name" value="Pyridox_Oxase_N"/>
</dbReference>
<accession>A0ABR9RUX5</accession>
<evidence type="ECO:0000313" key="2">
    <source>
        <dbReference type="EMBL" id="MBE7325336.1"/>
    </source>
</evidence>
<gene>
    <name evidence="2" type="ORF">IEQ44_11785</name>
</gene>
<dbReference type="EMBL" id="JADCSA010000011">
    <property type="protein sequence ID" value="MBE7325336.1"/>
    <property type="molecule type" value="Genomic_DNA"/>
</dbReference>
<dbReference type="Gene3D" id="2.30.110.10">
    <property type="entry name" value="Electron Transport, Fmn-binding Protein, Chain A"/>
    <property type="match status" value="1"/>
</dbReference>
<comment type="caution">
    <text evidence="2">The sequence shown here is derived from an EMBL/GenBank/DDBJ whole genome shotgun (WGS) entry which is preliminary data.</text>
</comment>
<reference evidence="2 3" key="1">
    <citation type="submission" date="2020-10" db="EMBL/GenBank/DDBJ databases">
        <title>Nocardioides sp. isolated from sludge.</title>
        <authorList>
            <person name="Zhang X."/>
        </authorList>
    </citation>
    <scope>NUCLEOTIDE SEQUENCE [LARGE SCALE GENOMIC DNA]</scope>
    <source>
        <strain evidence="2 3">Y6</strain>
    </source>
</reference>
<dbReference type="InterPro" id="IPR012349">
    <property type="entry name" value="Split_barrel_FMN-bd"/>
</dbReference>
<dbReference type="Proteomes" id="UP000756387">
    <property type="component" value="Unassembled WGS sequence"/>
</dbReference>
<sequence>MTRTMFTEAEHAFLAAPRGLARVATVDSTGMPHVVPTGWSFDAASGDLLLTGRDVGSTQRVKHLRAQPRAAVVIDGVDDARGWNPWALVVRGTACYDDTADAIRVTPVSIISWGI</sequence>
<evidence type="ECO:0000259" key="1">
    <source>
        <dbReference type="Pfam" id="PF01243"/>
    </source>
</evidence>
<name>A0ABR9RUX5_9ACTN</name>
<evidence type="ECO:0000313" key="3">
    <source>
        <dbReference type="Proteomes" id="UP000756387"/>
    </source>
</evidence>
<organism evidence="2 3">
    <name type="scientific">Nocardioides malaquae</name>
    <dbReference type="NCBI Taxonomy" id="2773426"/>
    <lineage>
        <taxon>Bacteria</taxon>
        <taxon>Bacillati</taxon>
        <taxon>Actinomycetota</taxon>
        <taxon>Actinomycetes</taxon>
        <taxon>Propionibacteriales</taxon>
        <taxon>Nocardioidaceae</taxon>
        <taxon>Nocardioides</taxon>
    </lineage>
</organism>
<proteinExistence type="predicted"/>
<feature type="domain" description="Pyridoxamine 5'-phosphate oxidase N-terminal" evidence="1">
    <location>
        <begin position="7"/>
        <end position="95"/>
    </location>
</feature>